<comment type="caution">
    <text evidence="7">The sequence shown here is derived from an EMBL/GenBank/DDBJ whole genome shotgun (WGS) entry which is preliminary data.</text>
</comment>
<dbReference type="FunFam" id="3.30.559.10:FF:000023">
    <property type="entry name" value="Non-ribosomal peptide synthetase"/>
    <property type="match status" value="1"/>
</dbReference>
<dbReference type="Gene3D" id="3.30.559.10">
    <property type="entry name" value="Chloramphenicol acetyltransferase-like domain"/>
    <property type="match status" value="1"/>
</dbReference>
<dbReference type="SUPFAM" id="SSF52777">
    <property type="entry name" value="CoA-dependent acyltransferases"/>
    <property type="match status" value="2"/>
</dbReference>
<dbReference type="PROSITE" id="PS00012">
    <property type="entry name" value="PHOSPHOPANTETHEINE"/>
    <property type="match status" value="1"/>
</dbReference>
<reference evidence="7" key="1">
    <citation type="submission" date="2023-06" db="EMBL/GenBank/DDBJ databases">
        <authorList>
            <person name="Polev D.E."/>
            <person name="Saitova A.T."/>
            <person name="Bogumilchik E.A."/>
            <person name="Kokorina G.I."/>
            <person name="Voskresenskaia E.A."/>
        </authorList>
    </citation>
    <scope>NUCLEOTIDE SEQUENCE</scope>
    <source>
        <strain evidence="7">2145 StPb PI</strain>
    </source>
</reference>
<dbReference type="SUPFAM" id="SSF53474">
    <property type="entry name" value="alpha/beta-Hydrolases"/>
    <property type="match status" value="1"/>
</dbReference>
<dbReference type="Gene3D" id="1.10.1200.10">
    <property type="entry name" value="ACP-like"/>
    <property type="match status" value="1"/>
</dbReference>
<evidence type="ECO:0000256" key="5">
    <source>
        <dbReference type="ARBA" id="ARBA00022598"/>
    </source>
</evidence>
<dbReference type="Pfam" id="PF08242">
    <property type="entry name" value="Methyltransf_12"/>
    <property type="match status" value="1"/>
</dbReference>
<dbReference type="Gene3D" id="3.40.50.150">
    <property type="entry name" value="Vaccinia Virus protein VP39"/>
    <property type="match status" value="1"/>
</dbReference>
<proteinExistence type="predicted"/>
<dbReference type="GO" id="GO:0009403">
    <property type="term" value="P:toxin biosynthetic process"/>
    <property type="evidence" value="ECO:0007669"/>
    <property type="project" value="UniProtKB-ARBA"/>
</dbReference>
<dbReference type="InterPro" id="IPR013217">
    <property type="entry name" value="Methyltransf_12"/>
</dbReference>
<dbReference type="InterPro" id="IPR036736">
    <property type="entry name" value="ACP-like_sf"/>
</dbReference>
<dbReference type="InterPro" id="IPR020845">
    <property type="entry name" value="AMP-binding_CS"/>
</dbReference>
<gene>
    <name evidence="7" type="ORF">QVN42_04725</name>
</gene>
<dbReference type="Proteomes" id="UP001167864">
    <property type="component" value="Unassembled WGS sequence"/>
</dbReference>
<dbReference type="Pfam" id="PF00550">
    <property type="entry name" value="PP-binding"/>
    <property type="match status" value="1"/>
</dbReference>
<dbReference type="Pfam" id="PF00668">
    <property type="entry name" value="Condensation"/>
    <property type="match status" value="1"/>
</dbReference>
<keyword evidence="4" id="KW-0597">Phosphoprotein</keyword>
<dbReference type="GO" id="GO:0016874">
    <property type="term" value="F:ligase activity"/>
    <property type="evidence" value="ECO:0007669"/>
    <property type="project" value="UniProtKB-KW"/>
</dbReference>
<evidence type="ECO:0000313" key="7">
    <source>
        <dbReference type="EMBL" id="MDN0086705.1"/>
    </source>
</evidence>
<dbReference type="InterPro" id="IPR023213">
    <property type="entry name" value="CAT-like_dom_sf"/>
</dbReference>
<dbReference type="InterPro" id="IPR057737">
    <property type="entry name" value="Condensation_MtbB-like"/>
</dbReference>
<dbReference type="Pfam" id="PF18563">
    <property type="entry name" value="TubC_N"/>
    <property type="match status" value="1"/>
</dbReference>
<dbReference type="InterPro" id="IPR000873">
    <property type="entry name" value="AMP-dep_synth/lig_dom"/>
</dbReference>
<dbReference type="SUPFAM" id="SSF56801">
    <property type="entry name" value="Acetyl-CoA synthetase-like"/>
    <property type="match status" value="1"/>
</dbReference>
<dbReference type="InterPro" id="IPR045851">
    <property type="entry name" value="AMP-bd_C_sf"/>
</dbReference>
<dbReference type="CDD" id="cd19535">
    <property type="entry name" value="Cyc_NRPS"/>
    <property type="match status" value="1"/>
</dbReference>
<evidence type="ECO:0000256" key="4">
    <source>
        <dbReference type="ARBA" id="ARBA00022553"/>
    </source>
</evidence>
<comment type="pathway">
    <text evidence="2">Siderophore biosynthesis.</text>
</comment>
<dbReference type="Pfam" id="PF00501">
    <property type="entry name" value="AMP-binding"/>
    <property type="match status" value="1"/>
</dbReference>
<dbReference type="InterPro" id="IPR009081">
    <property type="entry name" value="PP-bd_ACP"/>
</dbReference>
<evidence type="ECO:0000256" key="1">
    <source>
        <dbReference type="ARBA" id="ARBA00001957"/>
    </source>
</evidence>
<dbReference type="FunFam" id="3.30.559.30:FF:000006">
    <property type="entry name" value="Yersiniabactin polyketide/non-ribosomal peptide synthetase"/>
    <property type="match status" value="1"/>
</dbReference>
<comment type="cofactor">
    <cofactor evidence="1">
        <name>pantetheine 4'-phosphate</name>
        <dbReference type="ChEBI" id="CHEBI:47942"/>
    </cofactor>
</comment>
<dbReference type="SUPFAM" id="SSF53335">
    <property type="entry name" value="S-adenosyl-L-methionine-dependent methyltransferases"/>
    <property type="match status" value="1"/>
</dbReference>
<dbReference type="EMBL" id="JAUEHU010000003">
    <property type="protein sequence ID" value="MDN0086705.1"/>
    <property type="molecule type" value="Genomic_DNA"/>
</dbReference>
<evidence type="ECO:0000313" key="8">
    <source>
        <dbReference type="Proteomes" id="UP001167864"/>
    </source>
</evidence>
<evidence type="ECO:0000256" key="2">
    <source>
        <dbReference type="ARBA" id="ARBA00004924"/>
    </source>
</evidence>
<keyword evidence="5" id="KW-0436">Ligase</keyword>
<dbReference type="InterPro" id="IPR006162">
    <property type="entry name" value="Ppantetheine_attach_site"/>
</dbReference>
<dbReference type="Pfam" id="PF00975">
    <property type="entry name" value="Thioesterase"/>
    <property type="match status" value="1"/>
</dbReference>
<feature type="domain" description="Carrier" evidence="6">
    <location>
        <begin position="1425"/>
        <end position="1510"/>
    </location>
</feature>
<evidence type="ECO:0000259" key="6">
    <source>
        <dbReference type="PROSITE" id="PS50075"/>
    </source>
</evidence>
<dbReference type="InterPro" id="IPR044894">
    <property type="entry name" value="TubC_N_sf"/>
</dbReference>
<dbReference type="Gene3D" id="3.40.50.12780">
    <property type="entry name" value="N-terminal domain of ligase-like"/>
    <property type="match status" value="1"/>
</dbReference>
<dbReference type="GO" id="GO:0031177">
    <property type="term" value="F:phosphopantetheine binding"/>
    <property type="evidence" value="ECO:0007669"/>
    <property type="project" value="TreeGrafter"/>
</dbReference>
<dbReference type="NCBIfam" id="TIGR01733">
    <property type="entry name" value="AA-adenyl-dom"/>
    <property type="match status" value="1"/>
</dbReference>
<dbReference type="Gene3D" id="3.40.50.1820">
    <property type="entry name" value="alpha/beta hydrolase"/>
    <property type="match status" value="1"/>
</dbReference>
<dbReference type="Gene3D" id="1.10.10.1830">
    <property type="entry name" value="Non-ribosomal peptide synthase, adenylation domain"/>
    <property type="match status" value="1"/>
</dbReference>
<dbReference type="GO" id="GO:0005737">
    <property type="term" value="C:cytoplasm"/>
    <property type="evidence" value="ECO:0007669"/>
    <property type="project" value="TreeGrafter"/>
</dbReference>
<dbReference type="InterPro" id="IPR010071">
    <property type="entry name" value="AA_adenyl_dom"/>
</dbReference>
<dbReference type="InterPro" id="IPR029063">
    <property type="entry name" value="SAM-dependent_MTases_sf"/>
</dbReference>
<dbReference type="PANTHER" id="PTHR45527">
    <property type="entry name" value="NONRIBOSOMAL PEPTIDE SYNTHETASE"/>
    <property type="match status" value="1"/>
</dbReference>
<dbReference type="Gene3D" id="3.30.300.30">
    <property type="match status" value="2"/>
</dbReference>
<dbReference type="InterPro" id="IPR029058">
    <property type="entry name" value="AB_hydrolase_fold"/>
</dbReference>
<dbReference type="SUPFAM" id="SSF47336">
    <property type="entry name" value="ACP-like"/>
    <property type="match status" value="1"/>
</dbReference>
<dbReference type="PROSITE" id="PS50075">
    <property type="entry name" value="CARRIER"/>
    <property type="match status" value="1"/>
</dbReference>
<organism evidence="7 8">
    <name type="scientific">Yersinia nurmii</name>
    <dbReference type="NCBI Taxonomy" id="685706"/>
    <lineage>
        <taxon>Bacteria</taxon>
        <taxon>Pseudomonadati</taxon>
        <taxon>Pseudomonadota</taxon>
        <taxon>Gammaproteobacteria</taxon>
        <taxon>Enterobacterales</taxon>
        <taxon>Yersiniaceae</taxon>
        <taxon>Yersinia</taxon>
    </lineage>
</organism>
<name>A0AAW7K653_9GAMM</name>
<dbReference type="InterPro" id="IPR041464">
    <property type="entry name" value="TubC_N"/>
</dbReference>
<dbReference type="PROSITE" id="PS00455">
    <property type="entry name" value="AMP_BINDING"/>
    <property type="match status" value="1"/>
</dbReference>
<keyword evidence="3" id="KW-0596">Phosphopantetheine</keyword>
<dbReference type="RefSeq" id="WP_289817671.1">
    <property type="nucleotide sequence ID" value="NZ_JAUEHU010000003.1"/>
</dbReference>
<dbReference type="GO" id="GO:0043041">
    <property type="term" value="P:amino acid activation for nonribosomal peptide biosynthetic process"/>
    <property type="evidence" value="ECO:0007669"/>
    <property type="project" value="TreeGrafter"/>
</dbReference>
<accession>A0AAW7K653</accession>
<dbReference type="InterPro" id="IPR042099">
    <property type="entry name" value="ANL_N_sf"/>
</dbReference>
<dbReference type="InterPro" id="IPR001242">
    <property type="entry name" value="Condensation_dom"/>
</dbReference>
<dbReference type="PANTHER" id="PTHR45527:SF10">
    <property type="entry name" value="PYOCHELIN SYNTHASE PCHF"/>
    <property type="match status" value="1"/>
</dbReference>
<dbReference type="Gene3D" id="3.30.559.30">
    <property type="entry name" value="Nonribosomal peptide synthetase, condensation domain"/>
    <property type="match status" value="1"/>
</dbReference>
<evidence type="ECO:0000256" key="3">
    <source>
        <dbReference type="ARBA" id="ARBA00022450"/>
    </source>
</evidence>
<sequence length="1844" mass="206941">MASDDTAAVLLSRLRAAGLVLWEKDGELHYRAPEGSLTPADLKSLRAAKSVLLTQLLAERHEFILLENTAERYQPFPLTDMQATYLSGRENVYGYGGIGCHIYLEVTYPDLVASRAENVWNQLIARHDMLRVVMEPSDSQRILSKVPFFAIPCGDMRNHTATQAQTGLDRIRSELSHKKYDPQQWPLFEIRISRTAEYSVLHLSMDLLMADWSSICLLLAEFEGQYAQPDKVLVPINVTFRDYLLAERKLRGSPKYIRDRQYWLQRLADFPSAPELPRADYLPQPESARFRRRYLRLDNEDWLDLKQHATAHGLTPTSIVLTAFCAVIARWSLNKKFCLSLTVLNRLATYPQIEQVVGDFTSVSLFPVDWQSDNSFVQQAKAISAQLFTHLDHRLFSGAEVLRELVRQKGREAALMPVVFTSAIGLRDYNSLLSSDGRLDGRGITQAPQVFINCQAADDAHGLQINWDIREGIYPMGMTDDMFDVFSELLLGLVDSVGLWRQKHPLPLPAWQRKERQKANSTMMKITSKLLHQAIFQQAERTPGAAAVIDSQQSVSYGELTERARAVANRLQLLGCRSGECVAVVMNKGAEQISALLGIFSVGAVYVPIDVGQPEVRRFFILKDAGCRLVLTTSKITMRWPAELKRVDIDRLKSQCHDIIVPTITSESPAYVIYTSGSSGRPKGVTVSHRSALNTILDINRKFKVSSQDRVLGLAHLDFDLSIYDALGLLSVGGSLVYPPSHCASASDPAHWVELMHKHGITLWNTVPAMIQILETYLTSMPPIRMPAWRLALVSGDWVRPGLPDALKARFPQLQLVVLGGATEAAIWSNYHCYQGAQPGWRSIPYGFPLANQRLHVLDENTHDCPVWSKGEIYIGGDGVAIGYIGDEFTTSQRFITHKETHSRLFRSGDFGRYLPGGEIEFLGREDCQTKINGQRIELGEIESVLCQHPGVAAAGVAISEFEGHISLFAAVETRQSTVQSDPIQINLNLKRRNRLEFRSKHISYEYTASQVVAALASLNEAMLDSMLSALLQLGLFALNDRENTEQWIGDSAISPDFYWLIERWFAVLLSEKWLLKAADGSVMLTNRINQNEGHRRWREAECLWNNVLASSEFLGYLKRCADSLPALLKGALDAKKLLLPQGDMAVVQALYCENMMAQYLNDTVSHLIGNIASDRLSNRRLRILEIGAGSGSMTQAVLSILRSYSVDYRFTDISTFFLSEARANFGSFPDISFIPFDIEQDYRSQGLQPNGFDIVLVDGVLGNISHQEEALCQLIELAAPGACLVLVESTQEHPWILASQAFMMKTSADLTRSKAAYLSRNDWLTRLAHYTDGEVICLPESSHPLFSLGQHIFAVRLKTQRAYLTVTQVRAFLRMRLPDYMIPEQWQIVDKLPLTANSKLDRKQLRQWQMAAWQHYQRQPTTSDNANLLNNKLAEMWRDALGVTQLTQSQNLYEMGADSLIMARMARRMREQLKGAPYGVDEVPFDALLYLMLNQPTIEALAEYIWHYPKMSAMNISHHHHAMGEENAKPFGSNGIFYHYGGGKTDVTRIVFHAGLGSMDGFQPLLTEMAEQSVGAVIGISVDDDKKYCALDSERLVELVADDYATFLLAAGYQQCQLLGYCLGGLYAVEVARRLKDRGVNILDLVLVSSHPVRFDVHDELMIEMLFLPNLSISIEQLELGAINSNLLVQGFMQVIEANNGIIPIDSLGAIGNGGELDQVGELFRTLNTKTQHQRFECYVAAQARHVGQAMSVEKAMELFTVFRQSFLSGRFTPTPYLGDIRFLLPQQGYDFAPGIDSQTLAFWREICLGTMKVTHIEGNHFSCIAAENVESLARLIALPFQK</sequence>
<protein>
    <submittedName>
        <fullName evidence="7">Amino acid adenylation domain-containing protein</fullName>
    </submittedName>
</protein>
<dbReference type="InterPro" id="IPR001031">
    <property type="entry name" value="Thioesterase"/>
</dbReference>